<name>A0A443SPM8_9ACAR</name>
<accession>A0A443SPM8</accession>
<dbReference type="EMBL" id="NCKV01000894">
    <property type="protein sequence ID" value="RWS29490.1"/>
    <property type="molecule type" value="Genomic_DNA"/>
</dbReference>
<proteinExistence type="inferred from homology"/>
<keyword evidence="2 7" id="KW-0689">Ribosomal protein</keyword>
<dbReference type="GO" id="GO:1990904">
    <property type="term" value="C:ribonucleoprotein complex"/>
    <property type="evidence" value="ECO:0007669"/>
    <property type="project" value="UniProtKB-KW"/>
</dbReference>
<reference evidence="7 8" key="1">
    <citation type="journal article" date="2018" name="Gigascience">
        <title>Genomes of trombidid mites reveal novel predicted allergens and laterally-transferred genes associated with secondary metabolism.</title>
        <authorList>
            <person name="Dong X."/>
            <person name="Chaisiri K."/>
            <person name="Xia D."/>
            <person name="Armstrong S.D."/>
            <person name="Fang Y."/>
            <person name="Donnelly M.J."/>
            <person name="Kadowaki T."/>
            <person name="McGarry J.W."/>
            <person name="Darby A.C."/>
            <person name="Makepeace B.L."/>
        </authorList>
    </citation>
    <scope>NUCLEOTIDE SEQUENCE [LARGE SCALE GENOMIC DNA]</scope>
    <source>
        <strain evidence="7">UoL-UT</strain>
    </source>
</reference>
<comment type="similarity">
    <text evidence="1">Belongs to the bacterial ribosomal protein bL9 family.</text>
</comment>
<dbReference type="InterPro" id="IPR000244">
    <property type="entry name" value="Ribosomal_bL9"/>
</dbReference>
<dbReference type="InterPro" id="IPR009027">
    <property type="entry name" value="Ribosomal_bL9/RNase_H1_N"/>
</dbReference>
<organism evidence="7 8">
    <name type="scientific">Leptotrombidium deliense</name>
    <dbReference type="NCBI Taxonomy" id="299467"/>
    <lineage>
        <taxon>Eukaryota</taxon>
        <taxon>Metazoa</taxon>
        <taxon>Ecdysozoa</taxon>
        <taxon>Arthropoda</taxon>
        <taxon>Chelicerata</taxon>
        <taxon>Arachnida</taxon>
        <taxon>Acari</taxon>
        <taxon>Acariformes</taxon>
        <taxon>Trombidiformes</taxon>
        <taxon>Prostigmata</taxon>
        <taxon>Anystina</taxon>
        <taxon>Parasitengona</taxon>
        <taxon>Trombiculoidea</taxon>
        <taxon>Trombiculidae</taxon>
        <taxon>Leptotrombidium</taxon>
    </lineage>
</organism>
<dbReference type="STRING" id="299467.A0A443SPM8"/>
<evidence type="ECO:0000256" key="2">
    <source>
        <dbReference type="ARBA" id="ARBA00022980"/>
    </source>
</evidence>
<evidence type="ECO:0000313" key="7">
    <source>
        <dbReference type="EMBL" id="RWS29490.1"/>
    </source>
</evidence>
<dbReference type="InterPro" id="IPR020070">
    <property type="entry name" value="Ribosomal_bL9_N"/>
</dbReference>
<dbReference type="Proteomes" id="UP000288716">
    <property type="component" value="Unassembled WGS sequence"/>
</dbReference>
<dbReference type="Gene3D" id="3.40.5.10">
    <property type="entry name" value="Ribosomal protein L9, N-terminal domain"/>
    <property type="match status" value="1"/>
</dbReference>
<evidence type="ECO:0000256" key="5">
    <source>
        <dbReference type="ARBA" id="ARBA00035381"/>
    </source>
</evidence>
<gene>
    <name evidence="7" type="ORF">B4U80_07763</name>
</gene>
<evidence type="ECO:0000256" key="3">
    <source>
        <dbReference type="ARBA" id="ARBA00023274"/>
    </source>
</evidence>
<feature type="domain" description="Ribosomal protein L9" evidence="6">
    <location>
        <begin position="77"/>
        <end position="118"/>
    </location>
</feature>
<dbReference type="SUPFAM" id="SSF55658">
    <property type="entry name" value="L9 N-domain-like"/>
    <property type="match status" value="1"/>
</dbReference>
<dbReference type="InterPro" id="IPR036935">
    <property type="entry name" value="Ribosomal_bL9_N_sf"/>
</dbReference>
<evidence type="ECO:0000313" key="8">
    <source>
        <dbReference type="Proteomes" id="UP000288716"/>
    </source>
</evidence>
<dbReference type="VEuPathDB" id="VectorBase:LDEU002551"/>
<sequence>MSRKLLTFRTLFWEQRRNAWILKRQEIPYLKSTYENKLVVGGALKQVNPDLPLREKEDSVYSAVRQTDDETVPDSRILLLDHVKGLGVAGDIVNVDPNYFRFDLLLNHKATYASDLHLEIYRDLLLKKDQDTSGPSSALSQLTIEKLSQSYVVLNLSSKEPWTIEKWHVRTAFRKLGFIVPDYAIDLPKTKIVGPDIEGKQNKDFAVFITVNKREKIPVRCVVHHHGVFVPENWKTKNVRVPILPEQKELLESMFSLAIEEEEEF</sequence>
<evidence type="ECO:0000256" key="1">
    <source>
        <dbReference type="ARBA" id="ARBA00010605"/>
    </source>
</evidence>
<dbReference type="PANTHER" id="PTHR21368">
    <property type="entry name" value="50S RIBOSOMAL PROTEIN L9"/>
    <property type="match status" value="1"/>
</dbReference>
<dbReference type="GO" id="GO:0003735">
    <property type="term" value="F:structural constituent of ribosome"/>
    <property type="evidence" value="ECO:0007669"/>
    <property type="project" value="InterPro"/>
</dbReference>
<dbReference type="OrthoDB" id="5555409at2759"/>
<dbReference type="GO" id="GO:0005840">
    <property type="term" value="C:ribosome"/>
    <property type="evidence" value="ECO:0007669"/>
    <property type="project" value="UniProtKB-KW"/>
</dbReference>
<evidence type="ECO:0000259" key="6">
    <source>
        <dbReference type="Pfam" id="PF01281"/>
    </source>
</evidence>
<comment type="caution">
    <text evidence="7">The sequence shown here is derived from an EMBL/GenBank/DDBJ whole genome shotgun (WGS) entry which is preliminary data.</text>
</comment>
<dbReference type="AlphaFoldDB" id="A0A443SPM8"/>
<dbReference type="GO" id="GO:0006412">
    <property type="term" value="P:translation"/>
    <property type="evidence" value="ECO:0007669"/>
    <property type="project" value="InterPro"/>
</dbReference>
<protein>
    <recommendedName>
        <fullName evidence="4">Large ribosomal subunit protein bL9m</fullName>
    </recommendedName>
    <alternativeName>
        <fullName evidence="5">39S ribosomal protein L9, mitochondrial</fullName>
    </alternativeName>
</protein>
<keyword evidence="3" id="KW-0687">Ribonucleoprotein</keyword>
<keyword evidence="8" id="KW-1185">Reference proteome</keyword>
<dbReference type="Pfam" id="PF01281">
    <property type="entry name" value="Ribosomal_L9_N"/>
    <property type="match status" value="1"/>
</dbReference>
<evidence type="ECO:0000256" key="4">
    <source>
        <dbReference type="ARBA" id="ARBA00035194"/>
    </source>
</evidence>